<protein>
    <submittedName>
        <fullName evidence="7">Putative Periplasmic binding protein</fullName>
    </submittedName>
</protein>
<evidence type="ECO:0000313" key="8">
    <source>
        <dbReference type="Proteomes" id="UP000035721"/>
    </source>
</evidence>
<accession>A0A077LV26</accession>
<feature type="domain" description="Fe/B12 periplasmic-binding" evidence="6">
    <location>
        <begin position="79"/>
        <end position="344"/>
    </location>
</feature>
<dbReference type="Proteomes" id="UP000035721">
    <property type="component" value="Unassembled WGS sequence"/>
</dbReference>
<feature type="compositionally biased region" description="Polar residues" evidence="5">
    <location>
        <begin position="52"/>
        <end position="66"/>
    </location>
</feature>
<dbReference type="InterPro" id="IPR002491">
    <property type="entry name" value="ABC_transptr_periplasmic_BD"/>
</dbReference>
<comment type="similarity">
    <text evidence="2">Belongs to the bacterial solute-binding protein 8 family.</text>
</comment>
<evidence type="ECO:0000259" key="6">
    <source>
        <dbReference type="PROSITE" id="PS50983"/>
    </source>
</evidence>
<dbReference type="Gene3D" id="3.40.50.1980">
    <property type="entry name" value="Nitrogenase molybdenum iron protein domain"/>
    <property type="match status" value="2"/>
</dbReference>
<dbReference type="RefSeq" id="WP_048553359.1">
    <property type="nucleotide sequence ID" value="NZ_HF570958.1"/>
</dbReference>
<dbReference type="PANTHER" id="PTHR30532:SF25">
    <property type="entry name" value="IRON(III) DICITRATE-BINDING PERIPLASMIC PROTEIN"/>
    <property type="match status" value="1"/>
</dbReference>
<reference evidence="7 8" key="1">
    <citation type="journal article" date="2013" name="ISME J.">
        <title>A metabolic model for members of the genus Tetrasphaera involved in enhanced biological phosphorus removal.</title>
        <authorList>
            <person name="Kristiansen R."/>
            <person name="Nguyen H.T.T."/>
            <person name="Saunders A.M."/>
            <person name="Nielsen J.L."/>
            <person name="Wimmer R."/>
            <person name="Le V.Q."/>
            <person name="McIlroy S.J."/>
            <person name="Petrovski S."/>
            <person name="Seviour R.J."/>
            <person name="Calteau A."/>
            <person name="Nielsen K.L."/>
            <person name="Nielsen P.H."/>
        </authorList>
    </citation>
    <scope>NUCLEOTIDE SEQUENCE [LARGE SCALE GENOMIC DNA]</scope>
    <source>
        <strain evidence="7 8">T1-X7</strain>
    </source>
</reference>
<dbReference type="EMBL" id="CAJB01000041">
    <property type="protein sequence ID" value="CCH76602.1"/>
    <property type="molecule type" value="Genomic_DNA"/>
</dbReference>
<dbReference type="OrthoDB" id="9793175at2"/>
<dbReference type="AlphaFoldDB" id="A0A077LV26"/>
<comment type="subcellular location">
    <subcellularLocation>
        <location evidence="1">Cell envelope</location>
    </subcellularLocation>
</comment>
<dbReference type="InterPro" id="IPR051313">
    <property type="entry name" value="Bact_iron-sidero_bind"/>
</dbReference>
<dbReference type="SUPFAM" id="SSF53807">
    <property type="entry name" value="Helical backbone' metal receptor"/>
    <property type="match status" value="1"/>
</dbReference>
<evidence type="ECO:0000256" key="4">
    <source>
        <dbReference type="ARBA" id="ARBA00022729"/>
    </source>
</evidence>
<sequence length="344" mass="36426">MTSLAIPTPVDIDTEFARIVDELTRRGLLGGGLGAAALLGLAGCGSSGSGSRQPSSPAPTTRTLQSAYGPAHLPADPQRVVAVDNSPLATCLDVGLTPIGTLSPADTSLAPSYEWAIPTLKTIGTTQVDPELVIALEPDLVIGSRFYIDNALYAKLSSVVPTYVPDLPRVAPPWQDVADAFANAVNRADRLTRVKEAYTSRFTGLATRYEEVFAKHTWESIYTYDSGWGREVPKGTGNGALDDLGVLAALGAKIPNATGTVDSNGGNWKTESLENLDVLADADVILCLRDIDPHVSRLASWRNLPAVKAGHVYSSSYLIANSYSIASAFLDLVETICRALEGQD</sequence>
<feature type="region of interest" description="Disordered" evidence="5">
    <location>
        <begin position="46"/>
        <end position="69"/>
    </location>
</feature>
<dbReference type="PANTHER" id="PTHR30532">
    <property type="entry name" value="IRON III DICITRATE-BINDING PERIPLASMIC PROTEIN"/>
    <property type="match status" value="1"/>
</dbReference>
<dbReference type="PROSITE" id="PS51318">
    <property type="entry name" value="TAT"/>
    <property type="match status" value="1"/>
</dbReference>
<dbReference type="STRING" id="1194083.BN12_1350013"/>
<organism evidence="7 8">
    <name type="scientific">Nostocoides japonicum T1-X7</name>
    <dbReference type="NCBI Taxonomy" id="1194083"/>
    <lineage>
        <taxon>Bacteria</taxon>
        <taxon>Bacillati</taxon>
        <taxon>Actinomycetota</taxon>
        <taxon>Actinomycetes</taxon>
        <taxon>Micrococcales</taxon>
        <taxon>Intrasporangiaceae</taxon>
        <taxon>Nostocoides</taxon>
    </lineage>
</organism>
<evidence type="ECO:0000256" key="1">
    <source>
        <dbReference type="ARBA" id="ARBA00004196"/>
    </source>
</evidence>
<name>A0A077LV26_9MICO</name>
<dbReference type="InterPro" id="IPR006311">
    <property type="entry name" value="TAT_signal"/>
</dbReference>
<dbReference type="Pfam" id="PF01497">
    <property type="entry name" value="Peripla_BP_2"/>
    <property type="match status" value="1"/>
</dbReference>
<comment type="caution">
    <text evidence="7">The sequence shown here is derived from an EMBL/GenBank/DDBJ whole genome shotgun (WGS) entry which is preliminary data.</text>
</comment>
<keyword evidence="3" id="KW-0813">Transport</keyword>
<keyword evidence="8" id="KW-1185">Reference proteome</keyword>
<evidence type="ECO:0000256" key="3">
    <source>
        <dbReference type="ARBA" id="ARBA00022448"/>
    </source>
</evidence>
<evidence type="ECO:0000256" key="2">
    <source>
        <dbReference type="ARBA" id="ARBA00008814"/>
    </source>
</evidence>
<dbReference type="GO" id="GO:0030288">
    <property type="term" value="C:outer membrane-bounded periplasmic space"/>
    <property type="evidence" value="ECO:0007669"/>
    <property type="project" value="TreeGrafter"/>
</dbReference>
<evidence type="ECO:0000256" key="5">
    <source>
        <dbReference type="SAM" id="MobiDB-lite"/>
    </source>
</evidence>
<proteinExistence type="inferred from homology"/>
<evidence type="ECO:0000313" key="7">
    <source>
        <dbReference type="EMBL" id="CCH76602.1"/>
    </source>
</evidence>
<dbReference type="GO" id="GO:1901678">
    <property type="term" value="P:iron coordination entity transport"/>
    <property type="evidence" value="ECO:0007669"/>
    <property type="project" value="UniProtKB-ARBA"/>
</dbReference>
<dbReference type="PROSITE" id="PS50983">
    <property type="entry name" value="FE_B12_PBP"/>
    <property type="match status" value="1"/>
</dbReference>
<keyword evidence="4" id="KW-0732">Signal</keyword>
<gene>
    <name evidence="7" type="ORF">BN12_1350013</name>
</gene>